<dbReference type="InterPro" id="IPR021109">
    <property type="entry name" value="Peptidase_aspartic_dom_sf"/>
</dbReference>
<evidence type="ECO:0000313" key="2">
    <source>
        <dbReference type="Proteomes" id="UP000187203"/>
    </source>
</evidence>
<dbReference type="CDD" id="cd00303">
    <property type="entry name" value="retropepsin_like"/>
    <property type="match status" value="1"/>
</dbReference>
<evidence type="ECO:0000313" key="1">
    <source>
        <dbReference type="EMBL" id="OMO77988.1"/>
    </source>
</evidence>
<dbReference type="Gene3D" id="2.40.70.10">
    <property type="entry name" value="Acid Proteases"/>
    <property type="match status" value="1"/>
</dbReference>
<accession>A0A1R3I5Z5</accession>
<proteinExistence type="predicted"/>
<reference evidence="2" key="1">
    <citation type="submission" date="2013-09" db="EMBL/GenBank/DDBJ databases">
        <title>Corchorus olitorius genome sequencing.</title>
        <authorList>
            <person name="Alam M."/>
            <person name="Haque M.S."/>
            <person name="Islam M.S."/>
            <person name="Emdad E.M."/>
            <person name="Islam M.M."/>
            <person name="Ahmed B."/>
            <person name="Halim A."/>
            <person name="Hossen Q.M.M."/>
            <person name="Hossain M.Z."/>
            <person name="Ahmed R."/>
            <person name="Khan M.M."/>
            <person name="Islam R."/>
            <person name="Rashid M.M."/>
            <person name="Khan S.A."/>
            <person name="Rahman M.S."/>
            <person name="Alam M."/>
            <person name="Yahiya A.S."/>
            <person name="Khan M.S."/>
            <person name="Azam M.S."/>
            <person name="Haque T."/>
            <person name="Lashkar M.Z.H."/>
            <person name="Akhand A.I."/>
            <person name="Morshed G."/>
            <person name="Roy S."/>
            <person name="Uddin K.S."/>
            <person name="Rabeya T."/>
            <person name="Hossain A.S."/>
            <person name="Chowdhury A."/>
            <person name="Snigdha A.R."/>
            <person name="Mortoza M.S."/>
            <person name="Matin S.A."/>
            <person name="Hoque S.M.E."/>
            <person name="Islam M.K."/>
            <person name="Roy D.K."/>
            <person name="Haider R."/>
            <person name="Moosa M.M."/>
            <person name="Elias S.M."/>
            <person name="Hasan A.M."/>
            <person name="Jahan S."/>
            <person name="Shafiuddin M."/>
            <person name="Mahmood N."/>
            <person name="Shommy N.S."/>
        </authorList>
    </citation>
    <scope>NUCLEOTIDE SEQUENCE [LARGE SCALE GENOMIC DNA]</scope>
    <source>
        <strain evidence="2">cv. O-4</strain>
    </source>
</reference>
<dbReference type="AlphaFoldDB" id="A0A1R3I5Z5"/>
<evidence type="ECO:0008006" key="3">
    <source>
        <dbReference type="Google" id="ProtNLM"/>
    </source>
</evidence>
<dbReference type="OrthoDB" id="1746660at2759"/>
<name>A0A1R3I5Z5_9ROSI</name>
<organism evidence="1 2">
    <name type="scientific">Corchorus olitorius</name>
    <dbReference type="NCBI Taxonomy" id="93759"/>
    <lineage>
        <taxon>Eukaryota</taxon>
        <taxon>Viridiplantae</taxon>
        <taxon>Streptophyta</taxon>
        <taxon>Embryophyta</taxon>
        <taxon>Tracheophyta</taxon>
        <taxon>Spermatophyta</taxon>
        <taxon>Magnoliopsida</taxon>
        <taxon>eudicotyledons</taxon>
        <taxon>Gunneridae</taxon>
        <taxon>Pentapetalae</taxon>
        <taxon>rosids</taxon>
        <taxon>malvids</taxon>
        <taxon>Malvales</taxon>
        <taxon>Malvaceae</taxon>
        <taxon>Grewioideae</taxon>
        <taxon>Apeibeae</taxon>
        <taxon>Corchorus</taxon>
    </lineage>
</organism>
<dbReference type="Pfam" id="PF13975">
    <property type="entry name" value="gag-asp_proteas"/>
    <property type="match status" value="1"/>
</dbReference>
<protein>
    <recommendedName>
        <fullName evidence="3">Aspartic peptidase</fullName>
    </recommendedName>
</protein>
<gene>
    <name evidence="1" type="ORF">COLO4_24901</name>
</gene>
<dbReference type="SUPFAM" id="SSF50630">
    <property type="entry name" value="Acid proteases"/>
    <property type="match status" value="1"/>
</dbReference>
<comment type="caution">
    <text evidence="1">The sequence shown here is derived from an EMBL/GenBank/DDBJ whole genome shotgun (WGS) entry which is preliminary data.</text>
</comment>
<dbReference type="EMBL" id="AWUE01018842">
    <property type="protein sequence ID" value="OMO77988.1"/>
    <property type="molecule type" value="Genomic_DNA"/>
</dbReference>
<keyword evidence="2" id="KW-1185">Reference proteome</keyword>
<sequence length="88" mass="9720">MGTPLTSGMKLICTIKGHSFTVLIDSGSTHNLVQPRVVRYLGLSIKPAPPITVRVGNGVTLHYNGMLEFYEANNHYKPKLSPVHNYID</sequence>
<dbReference type="Proteomes" id="UP000187203">
    <property type="component" value="Unassembled WGS sequence"/>
</dbReference>